<accession>A0A829Q8J5</accession>
<evidence type="ECO:0000313" key="2">
    <source>
        <dbReference type="Proteomes" id="UP000020103"/>
    </source>
</evidence>
<name>A0A829Q8J5_9MYCO</name>
<organism evidence="1 2">
    <name type="scientific">Mycobacteroides abscessus 21</name>
    <dbReference type="NCBI Taxonomy" id="1299324"/>
    <lineage>
        <taxon>Bacteria</taxon>
        <taxon>Bacillati</taxon>
        <taxon>Actinomycetota</taxon>
        <taxon>Actinomycetes</taxon>
        <taxon>Mycobacteriales</taxon>
        <taxon>Mycobacteriaceae</taxon>
        <taxon>Mycobacteroides</taxon>
        <taxon>Mycobacteroides abscessus</taxon>
    </lineage>
</organism>
<evidence type="ECO:0000313" key="1">
    <source>
        <dbReference type="EMBL" id="EUA48517.1"/>
    </source>
</evidence>
<protein>
    <submittedName>
        <fullName evidence="1">Uncharacterized protein</fullName>
    </submittedName>
</protein>
<sequence length="71" mass="8062">MRDMQHSDGCLMIRYCELSFDDREYWPSAFSGRDDLCTCDASPDAAAKLSALAEAVEELRQYIEMCERGTS</sequence>
<dbReference type="Proteomes" id="UP000020103">
    <property type="component" value="Unassembled WGS sequence"/>
</dbReference>
<comment type="caution">
    <text evidence="1">The sequence shown here is derived from an EMBL/GenBank/DDBJ whole genome shotgun (WGS) entry which is preliminary data.</text>
</comment>
<reference evidence="1 2" key="1">
    <citation type="submission" date="2013-12" db="EMBL/GenBank/DDBJ databases">
        <authorList>
            <person name="Madinger N."/>
            <person name="Lenaerts A."/>
            <person name="Ordway D."/>
            <person name="DeGroote M.A."/>
            <person name="Parker T."/>
            <person name="Sizemore C."/>
            <person name="Tallon L.J."/>
            <person name="Sadzewicz L.K."/>
            <person name="Sengamalay N."/>
            <person name="Fraser C.M."/>
            <person name="Hine E."/>
            <person name="Shefchek K.A."/>
            <person name="Das S.P."/>
            <person name="Tettelin H."/>
        </authorList>
    </citation>
    <scope>NUCLEOTIDE SEQUENCE [LARGE SCALE GENOMIC DNA]</scope>
    <source>
        <strain evidence="1 2">21</strain>
    </source>
</reference>
<proteinExistence type="predicted"/>
<gene>
    <name evidence="1" type="ORF">I543_2763</name>
</gene>
<dbReference type="AlphaFoldDB" id="A0A829Q8J5"/>
<dbReference type="EMBL" id="JAOF01000001">
    <property type="protein sequence ID" value="EUA48517.1"/>
    <property type="molecule type" value="Genomic_DNA"/>
</dbReference>